<evidence type="ECO:0000313" key="2">
    <source>
        <dbReference type="Proteomes" id="UP000232003"/>
    </source>
</evidence>
<gene>
    <name evidence="1" type="ORF">COO91_03071</name>
</gene>
<proteinExistence type="predicted"/>
<sequence length="47" mass="5147">MKIAELKDCLQGMGYQLTLVKKIPPQVARYVPSTIVKATSGIGRTKN</sequence>
<dbReference type="EMBL" id="CP024785">
    <property type="protein sequence ID" value="AUB37135.1"/>
    <property type="molecule type" value="Genomic_DNA"/>
</dbReference>
<dbReference type="Proteomes" id="UP000232003">
    <property type="component" value="Chromosome"/>
</dbReference>
<reference evidence="1 2" key="1">
    <citation type="submission" date="2017-11" db="EMBL/GenBank/DDBJ databases">
        <title>Complete genome of a free-living desiccation-tolerant cyanobacterium and its photosynthetic adaptation to extreme terrestrial habitat.</title>
        <authorList>
            <person name="Shang J."/>
        </authorList>
    </citation>
    <scope>NUCLEOTIDE SEQUENCE [LARGE SCALE GENOMIC DNA]</scope>
    <source>
        <strain evidence="1 2">CCNUN1</strain>
    </source>
</reference>
<dbReference type="AlphaFoldDB" id="A0A2K8SQQ1"/>
<organism evidence="1 2">
    <name type="scientific">Nostoc flagelliforme CCNUN1</name>
    <dbReference type="NCBI Taxonomy" id="2038116"/>
    <lineage>
        <taxon>Bacteria</taxon>
        <taxon>Bacillati</taxon>
        <taxon>Cyanobacteriota</taxon>
        <taxon>Cyanophyceae</taxon>
        <taxon>Nostocales</taxon>
        <taxon>Nostocaceae</taxon>
        <taxon>Nostoc</taxon>
    </lineage>
</organism>
<protein>
    <submittedName>
        <fullName evidence="1">Uncharacterized protein</fullName>
    </submittedName>
</protein>
<keyword evidence="2" id="KW-1185">Reference proteome</keyword>
<evidence type="ECO:0000313" key="1">
    <source>
        <dbReference type="EMBL" id="AUB37135.1"/>
    </source>
</evidence>
<accession>A0A2K8SQQ1</accession>
<dbReference type="KEGG" id="nfl:COO91_03071"/>
<name>A0A2K8SQQ1_9NOSO</name>